<dbReference type="AlphaFoldDB" id="A0A269XWN5"/>
<dbReference type="Gene3D" id="3.40.190.10">
    <property type="entry name" value="Periplasmic binding protein-like II"/>
    <property type="match status" value="1"/>
</dbReference>
<sequence length="348" mass="38263">MTRPVIHYTRCPSVPTISALAEAWGTLRAEFAEEHDVDIVFQSVGFSPKTEYDHKDRFWLRNAGHAPAIWKKSHGVDCKVVGLAFLDGRYPVLSLHSSGLAQPAALKGKRLAVFYNPDSPFDLMIAQQLKIYQTTMATVGLGLDDVELVRIPRTFPPRGERQSFLLAGFQSALAALEEGIVDAVAASIPPDGGLYPRLNVVYDTRLAPDLISRVHPSVLRGLVVSTALIEEQRDLLVRIVATLVRTAERAATQPLDALRALATDLGQAPENLAAVYENIAQGIRLDLNDDYVATLDAQKTFLLRQGLIKKDFDLESWIDRSILVDATALAQRAPQNAAVFEQTHPQPV</sequence>
<name>A0A269XWN5_9PROT</name>
<comment type="caution">
    <text evidence="1">The sequence shown here is derived from an EMBL/GenBank/DDBJ whole genome shotgun (WGS) entry which is preliminary data.</text>
</comment>
<proteinExistence type="predicted"/>
<reference evidence="1 2" key="1">
    <citation type="submission" date="2017-04" db="EMBL/GenBank/DDBJ databases">
        <title>Kefir bacterial isolates.</title>
        <authorList>
            <person name="Kim Y."/>
            <person name="Blasche S."/>
            <person name="Patil K.R."/>
        </authorList>
    </citation>
    <scope>NUCLEOTIDE SEQUENCE [LARGE SCALE GENOMIC DNA]</scope>
    <source>
        <strain evidence="1 2">KR</strain>
    </source>
</reference>
<gene>
    <name evidence="1" type="ORF">B8X00_10180</name>
</gene>
<dbReference type="Gene3D" id="3.40.190.270">
    <property type="match status" value="1"/>
</dbReference>
<dbReference type="RefSeq" id="WP_095350071.1">
    <property type="nucleotide sequence ID" value="NZ_NCXK01000015.1"/>
</dbReference>
<evidence type="ECO:0000313" key="1">
    <source>
        <dbReference type="EMBL" id="PAK77609.1"/>
    </source>
</evidence>
<keyword evidence="2" id="KW-1185">Reference proteome</keyword>
<dbReference type="EMBL" id="NCXK01000015">
    <property type="protein sequence ID" value="PAK77609.1"/>
    <property type="molecule type" value="Genomic_DNA"/>
</dbReference>
<organism evidence="1 2">
    <name type="scientific">Acetobacter fabarum</name>
    <dbReference type="NCBI Taxonomy" id="483199"/>
    <lineage>
        <taxon>Bacteria</taxon>
        <taxon>Pseudomonadati</taxon>
        <taxon>Pseudomonadota</taxon>
        <taxon>Alphaproteobacteria</taxon>
        <taxon>Acetobacterales</taxon>
        <taxon>Acetobacteraceae</taxon>
        <taxon>Acetobacter</taxon>
    </lineage>
</organism>
<dbReference type="Proteomes" id="UP000216151">
    <property type="component" value="Unassembled WGS sequence"/>
</dbReference>
<dbReference type="SUPFAM" id="SSF53850">
    <property type="entry name" value="Periplasmic binding protein-like II"/>
    <property type="match status" value="1"/>
</dbReference>
<accession>A0A269XWN5</accession>
<evidence type="ECO:0000313" key="2">
    <source>
        <dbReference type="Proteomes" id="UP000216151"/>
    </source>
</evidence>
<evidence type="ECO:0008006" key="3">
    <source>
        <dbReference type="Google" id="ProtNLM"/>
    </source>
</evidence>
<dbReference type="OrthoDB" id="7467011at2"/>
<protein>
    <recommendedName>
        <fullName evidence="3">SsuA/THI5-like domain-containing protein</fullName>
    </recommendedName>
</protein>